<dbReference type="EMBL" id="AGEY01000211">
    <property type="protein sequence ID" value="EHL95198.1"/>
    <property type="molecule type" value="Genomic_DNA"/>
</dbReference>
<reference evidence="1 2" key="1">
    <citation type="submission" date="2011-09" db="EMBL/GenBank/DDBJ databases">
        <authorList>
            <person name="Weinstock G."/>
            <person name="Sodergren E."/>
            <person name="Clifton S."/>
            <person name="Fulton L."/>
            <person name="Fulton B."/>
            <person name="Courtney L."/>
            <person name="Fronick C."/>
            <person name="Harrison M."/>
            <person name="Strong C."/>
            <person name="Farmer C."/>
            <person name="Delahaunty K."/>
            <person name="Markovic C."/>
            <person name="Hall O."/>
            <person name="Minx P."/>
            <person name="Tomlinson C."/>
            <person name="Mitreva M."/>
            <person name="Hou S."/>
            <person name="Chen J."/>
            <person name="Wollam A."/>
            <person name="Pepin K.H."/>
            <person name="Johnson M."/>
            <person name="Bhonagiri V."/>
            <person name="Zhang X."/>
            <person name="Suruliraj S."/>
            <person name="Warren W."/>
            <person name="Chinwalla A."/>
            <person name="Mardis E.R."/>
            <person name="Wilson R.K."/>
        </authorList>
    </citation>
    <scope>NUCLEOTIDE SEQUENCE [LARGE SCALE GENOMIC DNA]</scope>
    <source>
        <strain evidence="1 2">F0439</strain>
    </source>
</reference>
<gene>
    <name evidence="1" type="ORF">HMPREF9103_03170</name>
</gene>
<protein>
    <submittedName>
        <fullName evidence="1">Uncharacterized protein</fullName>
    </submittedName>
</protein>
<accession>G9ZTT5</accession>
<name>G9ZTT5_9LACO</name>
<evidence type="ECO:0000313" key="1">
    <source>
        <dbReference type="EMBL" id="EHL95198.1"/>
    </source>
</evidence>
<evidence type="ECO:0000313" key="2">
    <source>
        <dbReference type="Proteomes" id="UP000004625"/>
    </source>
</evidence>
<organism evidence="1 2">
    <name type="scientific">Lentilactobacillus parafarraginis F0439</name>
    <dbReference type="NCBI Taxonomy" id="797515"/>
    <lineage>
        <taxon>Bacteria</taxon>
        <taxon>Bacillati</taxon>
        <taxon>Bacillota</taxon>
        <taxon>Bacilli</taxon>
        <taxon>Lactobacillales</taxon>
        <taxon>Lactobacillaceae</taxon>
        <taxon>Lentilactobacillus</taxon>
    </lineage>
</organism>
<dbReference type="STRING" id="797515.HMPREF9103_03170"/>
<proteinExistence type="predicted"/>
<sequence length="48" mass="5590">MIKPLYNYMKIIMIVNCRLSIILIFRGWSSKIRVTSRCVINTEMGLLG</sequence>
<dbReference type="AlphaFoldDB" id="G9ZTT5"/>
<keyword evidence="2" id="KW-1185">Reference proteome</keyword>
<comment type="caution">
    <text evidence="1">The sequence shown here is derived from an EMBL/GenBank/DDBJ whole genome shotgun (WGS) entry which is preliminary data.</text>
</comment>
<dbReference type="HOGENOM" id="CLU_3154228_0_0_9"/>
<dbReference type="Proteomes" id="UP000004625">
    <property type="component" value="Unassembled WGS sequence"/>
</dbReference>